<evidence type="ECO:0000313" key="2">
    <source>
        <dbReference type="EMBL" id="MCC9061541.1"/>
    </source>
</evidence>
<dbReference type="Proteomes" id="UP001430679">
    <property type="component" value="Unassembled WGS sequence"/>
</dbReference>
<dbReference type="EMBL" id="JAJJMM010000001">
    <property type="protein sequence ID" value="MCC9061541.1"/>
    <property type="molecule type" value="Genomic_DNA"/>
</dbReference>
<comment type="caution">
    <text evidence="2">The sequence shown here is derived from an EMBL/GenBank/DDBJ whole genome shotgun (WGS) entry which is preliminary data.</text>
</comment>
<feature type="signal peptide" evidence="1">
    <location>
        <begin position="1"/>
        <end position="22"/>
    </location>
</feature>
<protein>
    <submittedName>
        <fullName evidence="2">Uncharacterized protein</fullName>
    </submittedName>
</protein>
<dbReference type="RefSeq" id="WP_230032722.1">
    <property type="nucleotide sequence ID" value="NZ_JAJJMM010000001.1"/>
</dbReference>
<keyword evidence="3" id="KW-1185">Reference proteome</keyword>
<proteinExistence type="predicted"/>
<gene>
    <name evidence="2" type="ORF">LNP81_00880</name>
</gene>
<organism evidence="2 3">
    <name type="scientific">Flavobacterium piscisymbiosum</name>
    <dbReference type="NCBI Taxonomy" id="2893753"/>
    <lineage>
        <taxon>Bacteria</taxon>
        <taxon>Pseudomonadati</taxon>
        <taxon>Bacteroidota</taxon>
        <taxon>Flavobacteriia</taxon>
        <taxon>Flavobacteriales</taxon>
        <taxon>Flavobacteriaceae</taxon>
        <taxon>Flavobacterium</taxon>
    </lineage>
</organism>
<dbReference type="PROSITE" id="PS51257">
    <property type="entry name" value="PROKAR_LIPOPROTEIN"/>
    <property type="match status" value="1"/>
</dbReference>
<feature type="chain" id="PRO_5045212264" evidence="1">
    <location>
        <begin position="23"/>
        <end position="520"/>
    </location>
</feature>
<evidence type="ECO:0000256" key="1">
    <source>
        <dbReference type="SAM" id="SignalP"/>
    </source>
</evidence>
<reference evidence="2" key="1">
    <citation type="submission" date="2021-11" db="EMBL/GenBank/DDBJ databases">
        <title>Description of novel Flavobacterium species.</title>
        <authorList>
            <person name="Saticioglu I.B."/>
            <person name="Ay H."/>
            <person name="Altun S."/>
            <person name="Duman M."/>
        </authorList>
    </citation>
    <scope>NUCLEOTIDE SEQUENCE</scope>
    <source>
        <strain evidence="2">F-30</strain>
    </source>
</reference>
<sequence length="520" mass="58154">MNRSFKLSLFSFFYLLAFSSCDNQNENVDPTTKEKNELTVEKLYDADSNLKREFGKALVKSLNESKALRDLIKSESLKMFDNDYDVLYQTIKDEKLENNITVRQSLIKNLGSEALLNQIEINNPTLTIFVPELPENSFSAEIWDTQTQIPAVAIRLTTSNDVPVINQDGSEEIIEAKYTPAFPVIVLKNNERIVSNNISNNKNIKTSLVSRVNGVEYKFLDDCFDKSKNSKNGFLRTVSSAVLDPKVITAYNTYTGSNVDGWQRDYIYYNITPGTPKGPFKYDFQETITSFSLQGNPTAAYNTIADQTGDPTLGEKALGNSTGNILSGGSWTGGNFEFKIRTIVNGKNGIGSEIIKYFTATGNDLFDCTFIRGERTGFGHYFYYRQINSLKNVNLNIPIFNWDLDQYASTIKIDIEEVDLTETTILTESRSVEFASNFSVEASGSFFGELVKVGLKYGTSQKVVKTSTVQRTFTQGNDMLGDVIVNFADNVIIGTTGTAYTTRQYNSGLYSISVEPTRVQ</sequence>
<keyword evidence="1" id="KW-0732">Signal</keyword>
<evidence type="ECO:0000313" key="3">
    <source>
        <dbReference type="Proteomes" id="UP001430679"/>
    </source>
</evidence>
<name>A0ABS8M7S9_9FLAO</name>
<accession>A0ABS8M7S9</accession>